<sequence length="160" mass="17948">TPSHTLSFPADHFTVSLISLYFSNVNSFIPVLHHGLFEDMFSQQLHKNDLGFGTILLLVCALGSLYLTDPTVSNLDRSNLAWACYNQVELCGQALSQLPTLCDIQAYSLAVQFLHSTSDLHLAWVVTGFGLRLAQDIGFHRHKFSDPISIDKELEKHAFW</sequence>
<evidence type="ECO:0000313" key="8">
    <source>
        <dbReference type="Proteomes" id="UP001218218"/>
    </source>
</evidence>
<dbReference type="CDD" id="cd12148">
    <property type="entry name" value="fungal_TF_MHR"/>
    <property type="match status" value="1"/>
</dbReference>
<evidence type="ECO:0000256" key="4">
    <source>
        <dbReference type="ARBA" id="ARBA00023242"/>
    </source>
</evidence>
<reference evidence="7" key="1">
    <citation type="submission" date="2023-03" db="EMBL/GenBank/DDBJ databases">
        <title>Massive genome expansion in bonnet fungi (Mycena s.s.) driven by repeated elements and novel gene families across ecological guilds.</title>
        <authorList>
            <consortium name="Lawrence Berkeley National Laboratory"/>
            <person name="Harder C.B."/>
            <person name="Miyauchi S."/>
            <person name="Viragh M."/>
            <person name="Kuo A."/>
            <person name="Thoen E."/>
            <person name="Andreopoulos B."/>
            <person name="Lu D."/>
            <person name="Skrede I."/>
            <person name="Drula E."/>
            <person name="Henrissat B."/>
            <person name="Morin E."/>
            <person name="Kohler A."/>
            <person name="Barry K."/>
            <person name="LaButti K."/>
            <person name="Morin E."/>
            <person name="Salamov A."/>
            <person name="Lipzen A."/>
            <person name="Mereny Z."/>
            <person name="Hegedus B."/>
            <person name="Baldrian P."/>
            <person name="Stursova M."/>
            <person name="Weitz H."/>
            <person name="Taylor A."/>
            <person name="Grigoriev I.V."/>
            <person name="Nagy L.G."/>
            <person name="Martin F."/>
            <person name="Kauserud H."/>
        </authorList>
    </citation>
    <scope>NUCLEOTIDE SEQUENCE</scope>
    <source>
        <strain evidence="7">CBHHK002</strain>
    </source>
</reference>
<keyword evidence="5" id="KW-0812">Transmembrane</keyword>
<evidence type="ECO:0000256" key="5">
    <source>
        <dbReference type="SAM" id="Phobius"/>
    </source>
</evidence>
<keyword evidence="8" id="KW-1185">Reference proteome</keyword>
<evidence type="ECO:0000256" key="3">
    <source>
        <dbReference type="ARBA" id="ARBA00023125"/>
    </source>
</evidence>
<dbReference type="GO" id="GO:0005634">
    <property type="term" value="C:nucleus"/>
    <property type="evidence" value="ECO:0007669"/>
    <property type="project" value="UniProtKB-SubCell"/>
</dbReference>
<accession>A0AAD7ER26</accession>
<evidence type="ECO:0000256" key="2">
    <source>
        <dbReference type="ARBA" id="ARBA00022723"/>
    </source>
</evidence>
<comment type="subcellular location">
    <subcellularLocation>
        <location evidence="1">Nucleus</location>
    </subcellularLocation>
</comment>
<feature type="domain" description="Xylanolytic transcriptional activator regulatory" evidence="6">
    <location>
        <begin position="18"/>
        <end position="160"/>
    </location>
</feature>
<keyword evidence="5" id="KW-1133">Transmembrane helix</keyword>
<feature type="non-terminal residue" evidence="7">
    <location>
        <position position="1"/>
    </location>
</feature>
<feature type="non-terminal residue" evidence="7">
    <location>
        <position position="160"/>
    </location>
</feature>
<dbReference type="PANTHER" id="PTHR46910:SF3">
    <property type="entry name" value="HALOTOLERANCE PROTEIN 9-RELATED"/>
    <property type="match status" value="1"/>
</dbReference>
<proteinExistence type="predicted"/>
<protein>
    <submittedName>
        <fullName evidence="7">Transcription factor domain-containing protein</fullName>
    </submittedName>
</protein>
<name>A0AAD7ER26_9AGAR</name>
<dbReference type="Proteomes" id="UP001218218">
    <property type="component" value="Unassembled WGS sequence"/>
</dbReference>
<keyword evidence="3" id="KW-0238">DNA-binding</keyword>
<gene>
    <name evidence="7" type="ORF">DFH08DRAFT_656903</name>
</gene>
<keyword evidence="4" id="KW-0539">Nucleus</keyword>
<dbReference type="InterPro" id="IPR007219">
    <property type="entry name" value="XnlR_reg_dom"/>
</dbReference>
<feature type="transmembrane region" description="Helical" evidence="5">
    <location>
        <begin position="50"/>
        <end position="68"/>
    </location>
</feature>
<evidence type="ECO:0000313" key="7">
    <source>
        <dbReference type="EMBL" id="KAJ7346276.1"/>
    </source>
</evidence>
<dbReference type="InterPro" id="IPR050987">
    <property type="entry name" value="AtrR-like"/>
</dbReference>
<evidence type="ECO:0000256" key="1">
    <source>
        <dbReference type="ARBA" id="ARBA00004123"/>
    </source>
</evidence>
<feature type="transmembrane region" description="Helical" evidence="5">
    <location>
        <begin position="12"/>
        <end position="29"/>
    </location>
</feature>
<organism evidence="7 8">
    <name type="scientific">Mycena albidolilacea</name>
    <dbReference type="NCBI Taxonomy" id="1033008"/>
    <lineage>
        <taxon>Eukaryota</taxon>
        <taxon>Fungi</taxon>
        <taxon>Dikarya</taxon>
        <taxon>Basidiomycota</taxon>
        <taxon>Agaricomycotina</taxon>
        <taxon>Agaricomycetes</taxon>
        <taxon>Agaricomycetidae</taxon>
        <taxon>Agaricales</taxon>
        <taxon>Marasmiineae</taxon>
        <taxon>Mycenaceae</taxon>
        <taxon>Mycena</taxon>
    </lineage>
</organism>
<dbReference type="GO" id="GO:0003700">
    <property type="term" value="F:DNA-binding transcription factor activity"/>
    <property type="evidence" value="ECO:0007669"/>
    <property type="project" value="InterPro"/>
</dbReference>
<dbReference type="AlphaFoldDB" id="A0AAD7ER26"/>
<keyword evidence="5" id="KW-0472">Membrane</keyword>
<dbReference type="GO" id="GO:0008270">
    <property type="term" value="F:zinc ion binding"/>
    <property type="evidence" value="ECO:0007669"/>
    <property type="project" value="InterPro"/>
</dbReference>
<comment type="caution">
    <text evidence="7">The sequence shown here is derived from an EMBL/GenBank/DDBJ whole genome shotgun (WGS) entry which is preliminary data.</text>
</comment>
<dbReference type="GO" id="GO:0006351">
    <property type="term" value="P:DNA-templated transcription"/>
    <property type="evidence" value="ECO:0007669"/>
    <property type="project" value="InterPro"/>
</dbReference>
<dbReference type="GO" id="GO:0003677">
    <property type="term" value="F:DNA binding"/>
    <property type="evidence" value="ECO:0007669"/>
    <property type="project" value="UniProtKB-KW"/>
</dbReference>
<dbReference type="EMBL" id="JARIHO010000021">
    <property type="protein sequence ID" value="KAJ7346276.1"/>
    <property type="molecule type" value="Genomic_DNA"/>
</dbReference>
<evidence type="ECO:0000259" key="6">
    <source>
        <dbReference type="Pfam" id="PF04082"/>
    </source>
</evidence>
<keyword evidence="2" id="KW-0479">Metal-binding</keyword>
<dbReference type="Pfam" id="PF04082">
    <property type="entry name" value="Fungal_trans"/>
    <property type="match status" value="1"/>
</dbReference>
<dbReference type="PANTHER" id="PTHR46910">
    <property type="entry name" value="TRANSCRIPTION FACTOR PDR1"/>
    <property type="match status" value="1"/>
</dbReference>